<dbReference type="EMBL" id="CP089279">
    <property type="protein sequence ID" value="USP80735.1"/>
    <property type="molecule type" value="Genomic_DNA"/>
</dbReference>
<feature type="region of interest" description="Disordered" evidence="1">
    <location>
        <begin position="777"/>
        <end position="797"/>
    </location>
</feature>
<dbReference type="AlphaFoldDB" id="A0A9Q8ZFG0"/>
<dbReference type="Pfam" id="PF09441">
    <property type="entry name" value="Abp2"/>
    <property type="match status" value="1"/>
</dbReference>
<gene>
    <name evidence="2" type="ORF">yc1106_08009</name>
</gene>
<name>A0A9Q8ZFG0_CURCL</name>
<dbReference type="InterPro" id="IPR018562">
    <property type="entry name" value="ARS-binding_2"/>
</dbReference>
<feature type="compositionally biased region" description="Polar residues" evidence="1">
    <location>
        <begin position="401"/>
        <end position="418"/>
    </location>
</feature>
<feature type="compositionally biased region" description="Polar residues" evidence="1">
    <location>
        <begin position="473"/>
        <end position="484"/>
    </location>
</feature>
<feature type="region of interest" description="Disordered" evidence="1">
    <location>
        <begin position="314"/>
        <end position="344"/>
    </location>
</feature>
<evidence type="ECO:0000313" key="2">
    <source>
        <dbReference type="EMBL" id="USP80735.1"/>
    </source>
</evidence>
<feature type="compositionally biased region" description="Low complexity" evidence="1">
    <location>
        <begin position="599"/>
        <end position="621"/>
    </location>
</feature>
<dbReference type="Proteomes" id="UP001056012">
    <property type="component" value="Chromosome 6"/>
</dbReference>
<dbReference type="PANTHER" id="PTHR42048:SF1">
    <property type="entry name" value="ARS-BINDING PROTEIN 2"/>
    <property type="match status" value="1"/>
</dbReference>
<evidence type="ECO:0000313" key="3">
    <source>
        <dbReference type="Proteomes" id="UP001056012"/>
    </source>
</evidence>
<feature type="compositionally biased region" description="Polar residues" evidence="1">
    <location>
        <begin position="663"/>
        <end position="674"/>
    </location>
</feature>
<proteinExistence type="predicted"/>
<feature type="compositionally biased region" description="Acidic residues" evidence="1">
    <location>
        <begin position="325"/>
        <end position="334"/>
    </location>
</feature>
<feature type="compositionally biased region" description="Basic and acidic residues" evidence="1">
    <location>
        <begin position="152"/>
        <end position="164"/>
    </location>
</feature>
<dbReference type="OrthoDB" id="2104370at2759"/>
<feature type="compositionally biased region" description="Polar residues" evidence="1">
    <location>
        <begin position="357"/>
        <end position="366"/>
    </location>
</feature>
<feature type="compositionally biased region" description="Low complexity" evidence="1">
    <location>
        <begin position="381"/>
        <end position="399"/>
    </location>
</feature>
<organism evidence="2 3">
    <name type="scientific">Curvularia clavata</name>
    <dbReference type="NCBI Taxonomy" id="95742"/>
    <lineage>
        <taxon>Eukaryota</taxon>
        <taxon>Fungi</taxon>
        <taxon>Dikarya</taxon>
        <taxon>Ascomycota</taxon>
        <taxon>Pezizomycotina</taxon>
        <taxon>Dothideomycetes</taxon>
        <taxon>Pleosporomycetidae</taxon>
        <taxon>Pleosporales</taxon>
        <taxon>Pleosporineae</taxon>
        <taxon>Pleosporaceae</taxon>
        <taxon>Curvularia</taxon>
    </lineage>
</organism>
<sequence>MQVDFGEEGQTEHNLLTANGHTHTHTHAHTHYDHPGPGSGPAYSPFRHPNGSGGGGGGSSGSSGSGGRVPAIDSGLDQSTGANRNVHTPMSAVPHQAQSGHLLQPDSAGHLAHGFYGDMRNSQTPPASANASPRFSAISPTSQPRHGTAHFEPTDREPPPRDVSDDTIDHAYAAFILYCNPNFPTTTDTTELVKLFRTPPKSDGNAFSTWALFELIRKFDAKEIKTWTQLALDLGVKPPNTDEGQSTQKVQQYSVRLKRWMRAMHIDAFFEYLLGKQHPYFLQIPPPHQPFPSQGRDGVPLEEDLAIRALDPKFKPKRGRRKADEGDDEIDFEEGTPARKRPQLDTSVAFGNVLQPQSAYPSSAHPNNMHGGFLTPQDPWTAVSTVTPSSANTAASAPSRLGQSGLTPYTDSPMSSQHGRWRVNPQDTPHTPHPLSAVTPQSAYPFFDEPQSAVTPSSTRSRSRRRHGPAVSSAWSTNSGTSNGKLRGRPPSNRSIRDGPFVTFPANPKTKEGPPIDRNPGNLTPIVERAHSDPPAPENSLRFPPTPASAVSQSKIEGPPMGGAPQKQRLSLQVPPNVGNPVVRLTTPTVLVNGLQNDSPSTGIGPSPISAASAQVSSANAYEQQSVYEKQHRPTHQTHHGNLTPSETPAQQQPPPPTRLQTDSELLSTPSNLPTAVPLETLNRALAAELIRAPLTGRRKRLRGNEAKRLASAILQPLHAKPSPGSTPPAKVMSDYALSIAISSCLGLAGTVGVGIGGPTGGVRRVECIRFRVGGDGYESPVDEEDDDEESENAARSGDKIKETFDVFFAVAFGGLTGEWVAKGLDMSSAPEGDEAASTERDASRSDANNENWKSKFLDAQSKLWEAKEEVSKLKDRILEAVL</sequence>
<feature type="region of interest" description="Disordered" evidence="1">
    <location>
        <begin position="593"/>
        <end position="675"/>
    </location>
</feature>
<feature type="region of interest" description="Disordered" evidence="1">
    <location>
        <begin position="357"/>
        <end position="568"/>
    </location>
</feature>
<feature type="compositionally biased region" description="Acidic residues" evidence="1">
    <location>
        <begin position="781"/>
        <end position="792"/>
    </location>
</feature>
<protein>
    <submittedName>
        <fullName evidence="2">Uncharacterized protein</fullName>
    </submittedName>
</protein>
<feature type="compositionally biased region" description="Polar residues" evidence="1">
    <location>
        <begin position="120"/>
        <end position="145"/>
    </location>
</feature>
<accession>A0A9Q8ZFG0</accession>
<reference evidence="2" key="1">
    <citation type="submission" date="2021-12" db="EMBL/GenBank/DDBJ databases">
        <title>Curvularia clavata genome.</title>
        <authorList>
            <person name="Cao Y."/>
        </authorList>
    </citation>
    <scope>NUCLEOTIDE SEQUENCE</scope>
    <source>
        <strain evidence="2">Yc1106</strain>
    </source>
</reference>
<dbReference type="VEuPathDB" id="FungiDB:yc1106_08009"/>
<feature type="compositionally biased region" description="Gly residues" evidence="1">
    <location>
        <begin position="51"/>
        <end position="67"/>
    </location>
</feature>
<feature type="region of interest" description="Disordered" evidence="1">
    <location>
        <begin position="828"/>
        <end position="851"/>
    </location>
</feature>
<dbReference type="GO" id="GO:0003688">
    <property type="term" value="F:DNA replication origin binding"/>
    <property type="evidence" value="ECO:0007669"/>
    <property type="project" value="TreeGrafter"/>
</dbReference>
<evidence type="ECO:0000256" key="1">
    <source>
        <dbReference type="SAM" id="MobiDB-lite"/>
    </source>
</evidence>
<dbReference type="PANTHER" id="PTHR42048">
    <property type="entry name" value="ARS-BINDING PROTEIN 2"/>
    <property type="match status" value="1"/>
</dbReference>
<feature type="region of interest" description="Disordered" evidence="1">
    <location>
        <begin position="21"/>
        <end position="164"/>
    </location>
</feature>
<feature type="compositionally biased region" description="Polar residues" evidence="1">
    <location>
        <begin position="76"/>
        <end position="88"/>
    </location>
</feature>
<keyword evidence="3" id="KW-1185">Reference proteome</keyword>